<proteinExistence type="inferred from homology"/>
<feature type="binding site" evidence="8">
    <location>
        <position position="128"/>
    </location>
    <ligand>
        <name>Fe cation</name>
        <dbReference type="ChEBI" id="CHEBI:24875"/>
        <label>1</label>
    </ligand>
</feature>
<evidence type="ECO:0000313" key="11">
    <source>
        <dbReference type="EMBL" id="PZR31498.1"/>
    </source>
</evidence>
<keyword evidence="5 7" id="KW-0479">Metal-binding</keyword>
<evidence type="ECO:0000256" key="2">
    <source>
        <dbReference type="ARBA" id="ARBA00008093"/>
    </source>
</evidence>
<dbReference type="SUPFAM" id="SSF47240">
    <property type="entry name" value="Ferritin-like"/>
    <property type="match status" value="1"/>
</dbReference>
<dbReference type="GO" id="GO:0005829">
    <property type="term" value="C:cytosol"/>
    <property type="evidence" value="ECO:0007669"/>
    <property type="project" value="TreeGrafter"/>
</dbReference>
<evidence type="ECO:0000256" key="8">
    <source>
        <dbReference type="PIRSR" id="PIRSR002560-1"/>
    </source>
</evidence>
<keyword evidence="4 9" id="KW-0349">Heme</keyword>
<dbReference type="InterPro" id="IPR009040">
    <property type="entry name" value="Ferritin-like_diiron"/>
</dbReference>
<evidence type="ECO:0000256" key="7">
    <source>
        <dbReference type="PIRNR" id="PIRNR002560"/>
    </source>
</evidence>
<dbReference type="Gene3D" id="1.20.1260.10">
    <property type="match status" value="1"/>
</dbReference>
<feature type="binding site" evidence="8">
    <location>
        <position position="130"/>
    </location>
    <ligand>
        <name>Fe cation</name>
        <dbReference type="ChEBI" id="CHEBI:24875"/>
        <label>2</label>
    </ligand>
</feature>
<feature type="binding site" evidence="8">
    <location>
        <position position="51"/>
    </location>
    <ligand>
        <name>Fe cation</name>
        <dbReference type="ChEBI" id="CHEBI:24875"/>
        <label>1</label>
    </ligand>
</feature>
<dbReference type="PRINTS" id="PR00601">
    <property type="entry name" value="BACFERRITIN"/>
</dbReference>
<dbReference type="EMBL" id="QFQZ01000084">
    <property type="protein sequence ID" value="PZR31498.1"/>
    <property type="molecule type" value="Genomic_DNA"/>
</dbReference>
<sequence length="160" mass="18132">MQGDPGIIRLLNAVLTNELTAVNQYFLHARMYDNWGFKRLGKITYDESIGEMKHADMLINRILFLEGLPNLQDLHKLKIGETVPECLNSDLQVELGGRETLIPGIIQCEQARDYVSRELLREILSDTEEHIDFLETQLSLVKSLGEANYLQSAMGELPSS</sequence>
<comment type="function">
    <text evidence="7">Iron-storage protein, whose ferroxidase center binds Fe(2+), oxidizes it using dioxygen to Fe(3+), and participates in the subsequent Fe(3+) oxide mineral core formation within the central cavity of the BFR protein shell.</text>
</comment>
<comment type="caution">
    <text evidence="11">The sequence shown here is derived from an EMBL/GenBank/DDBJ whole genome shotgun (WGS) entry which is preliminary data.</text>
</comment>
<evidence type="ECO:0000256" key="5">
    <source>
        <dbReference type="ARBA" id="ARBA00022723"/>
    </source>
</evidence>
<dbReference type="NCBIfam" id="TIGR00754">
    <property type="entry name" value="bfr"/>
    <property type="match status" value="1"/>
</dbReference>
<dbReference type="GO" id="GO:0006826">
    <property type="term" value="P:iron ion transport"/>
    <property type="evidence" value="ECO:0007669"/>
    <property type="project" value="InterPro"/>
</dbReference>
<dbReference type="PROSITE" id="PS00549">
    <property type="entry name" value="BACTERIOFERRITIN"/>
    <property type="match status" value="1"/>
</dbReference>
<dbReference type="CDD" id="cd00907">
    <property type="entry name" value="Bacterioferritin"/>
    <property type="match status" value="1"/>
</dbReference>
<evidence type="ECO:0000256" key="3">
    <source>
        <dbReference type="ARBA" id="ARBA00022434"/>
    </source>
</evidence>
<organism evidence="11 12">
    <name type="scientific">Caulobacter segnis</name>
    <dbReference type="NCBI Taxonomy" id="88688"/>
    <lineage>
        <taxon>Bacteria</taxon>
        <taxon>Pseudomonadati</taxon>
        <taxon>Pseudomonadota</taxon>
        <taxon>Alphaproteobacteria</taxon>
        <taxon>Caulobacterales</taxon>
        <taxon>Caulobacteraceae</taxon>
        <taxon>Caulobacter</taxon>
    </lineage>
</organism>
<dbReference type="RefSeq" id="WP_304281512.1">
    <property type="nucleotide sequence ID" value="NZ_QFQZ01000084.1"/>
</dbReference>
<dbReference type="InterPro" id="IPR009078">
    <property type="entry name" value="Ferritin-like_SF"/>
</dbReference>
<dbReference type="PANTHER" id="PTHR30295">
    <property type="entry name" value="BACTERIOFERRITIN"/>
    <property type="match status" value="1"/>
</dbReference>
<evidence type="ECO:0000256" key="1">
    <source>
        <dbReference type="ARBA" id="ARBA00001970"/>
    </source>
</evidence>
<evidence type="ECO:0000313" key="12">
    <source>
        <dbReference type="Proteomes" id="UP000249393"/>
    </source>
</evidence>
<dbReference type="Pfam" id="PF00210">
    <property type="entry name" value="Ferritin"/>
    <property type="match status" value="1"/>
</dbReference>
<evidence type="ECO:0000256" key="6">
    <source>
        <dbReference type="ARBA" id="ARBA00023004"/>
    </source>
</evidence>
<name>A0A2W5WD26_9CAUL</name>
<reference evidence="11 12" key="1">
    <citation type="submission" date="2017-08" db="EMBL/GenBank/DDBJ databases">
        <title>Infants hospitalized years apart are colonized by the same room-sourced microbial strains.</title>
        <authorList>
            <person name="Brooks B."/>
            <person name="Olm M.R."/>
            <person name="Firek B.A."/>
            <person name="Baker R."/>
            <person name="Thomas B.C."/>
            <person name="Morowitz M.J."/>
            <person name="Banfield J.F."/>
        </authorList>
    </citation>
    <scope>NUCLEOTIDE SEQUENCE [LARGE SCALE GENOMIC DNA]</scope>
    <source>
        <strain evidence="11">S2_003_000_R2_4</strain>
    </source>
</reference>
<comment type="similarity">
    <text evidence="2 7 9">Belongs to the bacterioferritin family.</text>
</comment>
<comment type="cofactor">
    <cofactor evidence="1">
        <name>heme b</name>
        <dbReference type="ChEBI" id="CHEBI:60344"/>
    </cofactor>
</comment>
<dbReference type="PIRSF" id="PIRSF002560">
    <property type="entry name" value="Bacterioferritin"/>
    <property type="match status" value="1"/>
</dbReference>
<evidence type="ECO:0000256" key="9">
    <source>
        <dbReference type="RuleBase" id="RU000623"/>
    </source>
</evidence>
<dbReference type="EC" id="1.16.3.1" evidence="7"/>
<feature type="domain" description="Ferritin-like diiron" evidence="10">
    <location>
        <begin position="1"/>
        <end position="145"/>
    </location>
</feature>
<dbReference type="InterPro" id="IPR002024">
    <property type="entry name" value="Bacterioferritin"/>
</dbReference>
<dbReference type="PANTHER" id="PTHR30295:SF0">
    <property type="entry name" value="BACTERIOFERRITIN"/>
    <property type="match status" value="1"/>
</dbReference>
<feature type="binding site" evidence="8">
    <location>
        <position position="18"/>
    </location>
    <ligand>
        <name>Fe cation</name>
        <dbReference type="ChEBI" id="CHEBI:24875"/>
        <label>1</label>
    </ligand>
</feature>
<dbReference type="AlphaFoldDB" id="A0A2W5WD26"/>
<dbReference type="FunFam" id="1.20.1260.10:FF:000005">
    <property type="entry name" value="Bacterioferritin"/>
    <property type="match status" value="1"/>
</dbReference>
<keyword evidence="3 7" id="KW-0409">Iron storage</keyword>
<dbReference type="InterPro" id="IPR008331">
    <property type="entry name" value="Ferritin_DPS_dom"/>
</dbReference>
<protein>
    <recommendedName>
        <fullName evidence="7 9">Bacterioferritin</fullName>
        <ecNumber evidence="7">1.16.3.1</ecNumber>
    </recommendedName>
</protein>
<evidence type="ECO:0000259" key="10">
    <source>
        <dbReference type="PROSITE" id="PS50905"/>
    </source>
</evidence>
<feature type="binding site" evidence="8">
    <location>
        <position position="128"/>
    </location>
    <ligand>
        <name>Fe cation</name>
        <dbReference type="ChEBI" id="CHEBI:24875"/>
        <label>2</label>
    </ligand>
</feature>
<keyword evidence="6 7" id="KW-0408">Iron</keyword>
<feature type="binding site" evidence="8">
    <location>
        <position position="54"/>
    </location>
    <ligand>
        <name>Fe cation</name>
        <dbReference type="ChEBI" id="CHEBI:24875"/>
        <label>1</label>
    </ligand>
</feature>
<dbReference type="InterPro" id="IPR012347">
    <property type="entry name" value="Ferritin-like"/>
</dbReference>
<gene>
    <name evidence="11" type="primary">bfr</name>
    <name evidence="11" type="ORF">DI526_19440</name>
</gene>
<dbReference type="GO" id="GO:0006879">
    <property type="term" value="P:intracellular iron ion homeostasis"/>
    <property type="evidence" value="ECO:0007669"/>
    <property type="project" value="UniProtKB-KW"/>
</dbReference>
<evidence type="ECO:0000256" key="4">
    <source>
        <dbReference type="ARBA" id="ARBA00022617"/>
    </source>
</evidence>
<comment type="catalytic activity">
    <reaction evidence="7">
        <text>4 Fe(2+) + O2 + 4 H(+) = 4 Fe(3+) + 2 H2O</text>
        <dbReference type="Rhea" id="RHEA:11148"/>
        <dbReference type="ChEBI" id="CHEBI:15377"/>
        <dbReference type="ChEBI" id="CHEBI:15378"/>
        <dbReference type="ChEBI" id="CHEBI:15379"/>
        <dbReference type="ChEBI" id="CHEBI:29033"/>
        <dbReference type="ChEBI" id="CHEBI:29034"/>
        <dbReference type="EC" id="1.16.3.1"/>
    </reaction>
</comment>
<dbReference type="GO" id="GO:0020037">
    <property type="term" value="F:heme binding"/>
    <property type="evidence" value="ECO:0007669"/>
    <property type="project" value="TreeGrafter"/>
</dbReference>
<dbReference type="GO" id="GO:0004322">
    <property type="term" value="F:ferroxidase activity"/>
    <property type="evidence" value="ECO:0007669"/>
    <property type="project" value="UniProtKB-EC"/>
</dbReference>
<dbReference type="PROSITE" id="PS50905">
    <property type="entry name" value="FERRITIN_LIKE"/>
    <property type="match status" value="1"/>
</dbReference>
<accession>A0A2W5WD26</accession>
<dbReference type="GO" id="GO:0140315">
    <property type="term" value="F:iron ion sequestering activity"/>
    <property type="evidence" value="ECO:0007669"/>
    <property type="project" value="UniProtKB-ARBA"/>
</dbReference>
<dbReference type="GO" id="GO:0008199">
    <property type="term" value="F:ferric iron binding"/>
    <property type="evidence" value="ECO:0007669"/>
    <property type="project" value="InterPro"/>
</dbReference>
<dbReference type="Proteomes" id="UP000249393">
    <property type="component" value="Unassembled WGS sequence"/>
</dbReference>
<feature type="binding site" evidence="8">
    <location>
        <position position="51"/>
    </location>
    <ligand>
        <name>Fe cation</name>
        <dbReference type="ChEBI" id="CHEBI:24875"/>
        <label>2</label>
    </ligand>
</feature>
<feature type="binding site" evidence="8">
    <location>
        <position position="94"/>
    </location>
    <ligand>
        <name>Fe cation</name>
        <dbReference type="ChEBI" id="CHEBI:24875"/>
        <label>2</label>
    </ligand>
</feature>
<feature type="binding site" description="axial binding residue" evidence="8">
    <location>
        <position position="52"/>
    </location>
    <ligand>
        <name>heme b</name>
        <dbReference type="ChEBI" id="CHEBI:60344"/>
        <note>ligand shared between dimeric partners</note>
    </ligand>
    <ligandPart>
        <name>Fe</name>
        <dbReference type="ChEBI" id="CHEBI:18248"/>
    </ligandPart>
</feature>